<dbReference type="Proteomes" id="UP000800035">
    <property type="component" value="Unassembled WGS sequence"/>
</dbReference>
<dbReference type="EMBL" id="ML977040">
    <property type="protein sequence ID" value="KAF1949198.1"/>
    <property type="molecule type" value="Genomic_DNA"/>
</dbReference>
<sequence>MDEDMDTKCMSMYPGWGPGLAHRDDPGPIKCPECIEMHVTHKTDGESMTLEAFRTHPDDYLSFHPWLDAIAWTIQCALTQEVRSNNYVNAEPIDGEFVNLDYRCDWAYADKSIVAVIILAYEDDLYRGFEDFLFLDAFCLLTEQIEAGIFRRIGIWQRRARCPTSTLVGGMESMLPYMMKGVAIKSDEEWVKRSIRLV</sequence>
<keyword evidence="2" id="KW-1185">Reference proteome</keyword>
<dbReference type="AlphaFoldDB" id="A0A6A5TAC0"/>
<evidence type="ECO:0000313" key="1">
    <source>
        <dbReference type="EMBL" id="KAF1949198.1"/>
    </source>
</evidence>
<proteinExistence type="predicted"/>
<evidence type="ECO:0000313" key="2">
    <source>
        <dbReference type="Proteomes" id="UP000800035"/>
    </source>
</evidence>
<accession>A0A6A5TAC0</accession>
<gene>
    <name evidence="1" type="ORF">CC80DRAFT_278563</name>
</gene>
<name>A0A6A5TAC0_9PLEO</name>
<protein>
    <submittedName>
        <fullName evidence="1">Uncharacterized protein</fullName>
    </submittedName>
</protein>
<reference evidence="1" key="1">
    <citation type="journal article" date="2020" name="Stud. Mycol.">
        <title>101 Dothideomycetes genomes: a test case for predicting lifestyles and emergence of pathogens.</title>
        <authorList>
            <person name="Haridas S."/>
            <person name="Albert R."/>
            <person name="Binder M."/>
            <person name="Bloem J."/>
            <person name="Labutti K."/>
            <person name="Salamov A."/>
            <person name="Andreopoulos B."/>
            <person name="Baker S."/>
            <person name="Barry K."/>
            <person name="Bills G."/>
            <person name="Bluhm B."/>
            <person name="Cannon C."/>
            <person name="Castanera R."/>
            <person name="Culley D."/>
            <person name="Daum C."/>
            <person name="Ezra D."/>
            <person name="Gonzalez J."/>
            <person name="Henrissat B."/>
            <person name="Kuo A."/>
            <person name="Liang C."/>
            <person name="Lipzen A."/>
            <person name="Lutzoni F."/>
            <person name="Magnuson J."/>
            <person name="Mondo S."/>
            <person name="Nolan M."/>
            <person name="Ohm R."/>
            <person name="Pangilinan J."/>
            <person name="Park H.-J."/>
            <person name="Ramirez L."/>
            <person name="Alfaro M."/>
            <person name="Sun H."/>
            <person name="Tritt A."/>
            <person name="Yoshinaga Y."/>
            <person name="Zwiers L.-H."/>
            <person name="Turgeon B."/>
            <person name="Goodwin S."/>
            <person name="Spatafora J."/>
            <person name="Crous P."/>
            <person name="Grigoriev I."/>
        </authorList>
    </citation>
    <scope>NUCLEOTIDE SEQUENCE</scope>
    <source>
        <strain evidence="1">CBS 675.92</strain>
    </source>
</reference>
<organism evidence="1 2">
    <name type="scientific">Byssothecium circinans</name>
    <dbReference type="NCBI Taxonomy" id="147558"/>
    <lineage>
        <taxon>Eukaryota</taxon>
        <taxon>Fungi</taxon>
        <taxon>Dikarya</taxon>
        <taxon>Ascomycota</taxon>
        <taxon>Pezizomycotina</taxon>
        <taxon>Dothideomycetes</taxon>
        <taxon>Pleosporomycetidae</taxon>
        <taxon>Pleosporales</taxon>
        <taxon>Massarineae</taxon>
        <taxon>Massarinaceae</taxon>
        <taxon>Byssothecium</taxon>
    </lineage>
</organism>